<comment type="caution">
    <text evidence="1">The sequence shown here is derived from an EMBL/GenBank/DDBJ whole genome shotgun (WGS) entry which is preliminary data.</text>
</comment>
<gene>
    <name evidence="1" type="ORF">OSB04_016363</name>
</gene>
<organism evidence="1 2">
    <name type="scientific">Centaurea solstitialis</name>
    <name type="common">yellow star-thistle</name>
    <dbReference type="NCBI Taxonomy" id="347529"/>
    <lineage>
        <taxon>Eukaryota</taxon>
        <taxon>Viridiplantae</taxon>
        <taxon>Streptophyta</taxon>
        <taxon>Embryophyta</taxon>
        <taxon>Tracheophyta</taxon>
        <taxon>Spermatophyta</taxon>
        <taxon>Magnoliopsida</taxon>
        <taxon>eudicotyledons</taxon>
        <taxon>Gunneridae</taxon>
        <taxon>Pentapetalae</taxon>
        <taxon>asterids</taxon>
        <taxon>campanulids</taxon>
        <taxon>Asterales</taxon>
        <taxon>Asteraceae</taxon>
        <taxon>Carduoideae</taxon>
        <taxon>Cardueae</taxon>
        <taxon>Centaureinae</taxon>
        <taxon>Centaurea</taxon>
    </lineage>
</organism>
<name>A0AA38T8I1_9ASTR</name>
<dbReference type="AlphaFoldDB" id="A0AA38T8I1"/>
<dbReference type="Proteomes" id="UP001172457">
    <property type="component" value="Chromosome 4"/>
</dbReference>
<accession>A0AA38T8I1</accession>
<sequence length="193" mass="22144">MKEKEHWKSWNSRTCPNTAYDNIRYAKNGKASRKWKISIATIGMPTGKGHMAKETRKGRMVDFGLTPRIDFGFPYGSQRGGSYQGKERLRHAGFELSRLSSNSVEGCTRAYKQVLGSSQSHWKRSKCTIMSYVYTNGKYQSLSTFWPIVQGTIFLKSMCIYSIYLTFSNELIFLNYTDLLPTIGPIVKLLEKY</sequence>
<dbReference type="EMBL" id="JARYMX010000004">
    <property type="protein sequence ID" value="KAJ9552318.1"/>
    <property type="molecule type" value="Genomic_DNA"/>
</dbReference>
<evidence type="ECO:0000313" key="1">
    <source>
        <dbReference type="EMBL" id="KAJ9552318.1"/>
    </source>
</evidence>
<proteinExistence type="predicted"/>
<keyword evidence="2" id="KW-1185">Reference proteome</keyword>
<protein>
    <submittedName>
        <fullName evidence="1">Uncharacterized protein</fullName>
    </submittedName>
</protein>
<evidence type="ECO:0000313" key="2">
    <source>
        <dbReference type="Proteomes" id="UP001172457"/>
    </source>
</evidence>
<reference evidence="1" key="1">
    <citation type="submission" date="2023-03" db="EMBL/GenBank/DDBJ databases">
        <title>Chromosome-scale reference genome and RAD-based genetic map of yellow starthistle (Centaurea solstitialis) reveal putative structural variation and QTLs associated with invader traits.</title>
        <authorList>
            <person name="Reatini B."/>
            <person name="Cang F.A."/>
            <person name="Jiang Q."/>
            <person name="Mckibben M.T.W."/>
            <person name="Barker M.S."/>
            <person name="Rieseberg L.H."/>
            <person name="Dlugosch K.M."/>
        </authorList>
    </citation>
    <scope>NUCLEOTIDE SEQUENCE</scope>
    <source>
        <strain evidence="1">CAN-66</strain>
        <tissue evidence="1">Leaf</tissue>
    </source>
</reference>